<dbReference type="GO" id="GO:0031522">
    <property type="term" value="C:cell envelope Sec protein transport complex"/>
    <property type="evidence" value="ECO:0007669"/>
    <property type="project" value="TreeGrafter"/>
</dbReference>
<comment type="subcellular location">
    <subcellularLocation>
        <location evidence="15">Cell membrane</location>
        <topology evidence="15">Peripheral membrane protein</topology>
        <orientation evidence="15">Cytoplasmic side</orientation>
    </subcellularLocation>
    <subcellularLocation>
        <location evidence="15">Cytoplasm</location>
    </subcellularLocation>
    <text evidence="15">Distribution is 50-50.</text>
</comment>
<dbReference type="InterPro" id="IPR014018">
    <property type="entry name" value="SecA_motor_DEAD"/>
</dbReference>
<evidence type="ECO:0000256" key="5">
    <source>
        <dbReference type="ARBA" id="ARBA00022490"/>
    </source>
</evidence>
<keyword evidence="9 15" id="KW-0067">ATP-binding</keyword>
<dbReference type="SMART" id="SM00957">
    <property type="entry name" value="SecA_DEAD"/>
    <property type="match status" value="1"/>
</dbReference>
<dbReference type="Pfam" id="PF02810">
    <property type="entry name" value="SEC-C"/>
    <property type="match status" value="1"/>
</dbReference>
<dbReference type="InterPro" id="IPR000185">
    <property type="entry name" value="SecA"/>
</dbReference>
<dbReference type="Proteomes" id="UP000524462">
    <property type="component" value="Unassembled WGS sequence"/>
</dbReference>
<dbReference type="CDD" id="cd17928">
    <property type="entry name" value="DEXDc_SecA"/>
    <property type="match status" value="1"/>
</dbReference>
<dbReference type="FunFam" id="3.90.1440.10:FF:000001">
    <property type="entry name" value="Preprotein translocase subunit SecA"/>
    <property type="match status" value="1"/>
</dbReference>
<dbReference type="InterPro" id="IPR014001">
    <property type="entry name" value="Helicase_ATP-bd"/>
</dbReference>
<evidence type="ECO:0000256" key="7">
    <source>
        <dbReference type="ARBA" id="ARBA00022741"/>
    </source>
</evidence>
<dbReference type="InterPro" id="IPR044722">
    <property type="entry name" value="SecA_SF2_C"/>
</dbReference>
<dbReference type="GO" id="GO:0065002">
    <property type="term" value="P:intracellular protein transmembrane transport"/>
    <property type="evidence" value="ECO:0007669"/>
    <property type="project" value="UniProtKB-UniRule"/>
</dbReference>
<dbReference type="GO" id="GO:0005524">
    <property type="term" value="F:ATP binding"/>
    <property type="evidence" value="ECO:0007669"/>
    <property type="project" value="UniProtKB-UniRule"/>
</dbReference>
<evidence type="ECO:0000256" key="11">
    <source>
        <dbReference type="ARBA" id="ARBA00022967"/>
    </source>
</evidence>
<evidence type="ECO:0000256" key="14">
    <source>
        <dbReference type="ARBA" id="ARBA00034006"/>
    </source>
</evidence>
<comment type="cofactor">
    <cofactor evidence="1">
        <name>Zn(2+)</name>
        <dbReference type="ChEBI" id="CHEBI:29105"/>
    </cofactor>
</comment>
<dbReference type="NCBIfam" id="TIGR00963">
    <property type="entry name" value="secA"/>
    <property type="match status" value="1"/>
</dbReference>
<dbReference type="AlphaFoldDB" id="A0A7V9WRQ2"/>
<reference evidence="20 21" key="1">
    <citation type="submission" date="2020-07" db="EMBL/GenBank/DDBJ databases">
        <title>Molecular and genomic characterization of Streptococcus porcinus isolated from diseased swine in Brazil.</title>
        <authorList>
            <person name="Moreno L.Z."/>
            <person name="Matajira C.E.C."/>
            <person name="Poor A.P."/>
            <person name="Dutra M.C."/>
            <person name="Moreno A.M."/>
        </authorList>
    </citation>
    <scope>NUCLEOTIDE SEQUENCE [LARGE SCALE GENOMIC DNA]</scope>
    <source>
        <strain evidence="20 21">SP0816-2</strain>
    </source>
</reference>
<feature type="domain" description="SecA family profile" evidence="19">
    <location>
        <begin position="1"/>
        <end position="571"/>
    </location>
</feature>
<feature type="domain" description="Helicase ATP-binding" evidence="17">
    <location>
        <begin position="87"/>
        <end position="245"/>
    </location>
</feature>
<dbReference type="GO" id="GO:0005886">
    <property type="term" value="C:plasma membrane"/>
    <property type="evidence" value="ECO:0007669"/>
    <property type="project" value="UniProtKB-SubCell"/>
</dbReference>
<evidence type="ECO:0000256" key="13">
    <source>
        <dbReference type="ARBA" id="ARBA00023136"/>
    </source>
</evidence>
<dbReference type="SMART" id="SM00958">
    <property type="entry name" value="SecA_PP_bind"/>
    <property type="match status" value="1"/>
</dbReference>
<dbReference type="HAMAP" id="MF_01382">
    <property type="entry name" value="SecA"/>
    <property type="match status" value="1"/>
</dbReference>
<evidence type="ECO:0000256" key="6">
    <source>
        <dbReference type="ARBA" id="ARBA00022723"/>
    </source>
</evidence>
<comment type="subunit">
    <text evidence="15">Monomer and homodimer. Part of the essential Sec protein translocation apparatus which comprises SecA, SecYEG and auxiliary proteins SecDF. Other proteins may also be involved.</text>
</comment>
<dbReference type="GO" id="GO:0008564">
    <property type="term" value="F:protein-exporting ATPase activity"/>
    <property type="evidence" value="ECO:0007669"/>
    <property type="project" value="UniProtKB-EC"/>
</dbReference>
<feature type="binding site" evidence="15">
    <location>
        <position position="85"/>
    </location>
    <ligand>
        <name>ATP</name>
        <dbReference type="ChEBI" id="CHEBI:30616"/>
    </ligand>
</feature>
<dbReference type="InterPro" id="IPR011130">
    <property type="entry name" value="SecA_preprotein_X-link_dom"/>
</dbReference>
<dbReference type="Pfam" id="PF01043">
    <property type="entry name" value="SecA_PP_bind"/>
    <property type="match status" value="1"/>
</dbReference>
<evidence type="ECO:0000256" key="12">
    <source>
        <dbReference type="ARBA" id="ARBA00023010"/>
    </source>
</evidence>
<dbReference type="PRINTS" id="PR00906">
    <property type="entry name" value="SECA"/>
</dbReference>
<dbReference type="SUPFAM" id="SSF81886">
    <property type="entry name" value="Helical scaffold and wing domains of SecA"/>
    <property type="match status" value="1"/>
</dbReference>
<accession>A0A7V9WRQ2</accession>
<evidence type="ECO:0000259" key="18">
    <source>
        <dbReference type="PROSITE" id="PS51194"/>
    </source>
</evidence>
<keyword evidence="8" id="KW-0862">Zinc</keyword>
<evidence type="ECO:0000256" key="2">
    <source>
        <dbReference type="ARBA" id="ARBA00007650"/>
    </source>
</evidence>
<dbReference type="InterPro" id="IPR027417">
    <property type="entry name" value="P-loop_NTPase"/>
</dbReference>
<dbReference type="GO" id="GO:0005829">
    <property type="term" value="C:cytosol"/>
    <property type="evidence" value="ECO:0007669"/>
    <property type="project" value="TreeGrafter"/>
</dbReference>
<dbReference type="InterPro" id="IPR011116">
    <property type="entry name" value="SecA_Wing/Scaffold"/>
</dbReference>
<comment type="similarity">
    <text evidence="2 15 16">Belongs to the SecA family.</text>
</comment>
<name>A0A7V9WRQ2_STRPO</name>
<keyword evidence="6" id="KW-0479">Metal-binding</keyword>
<feature type="binding site" evidence="15">
    <location>
        <position position="493"/>
    </location>
    <ligand>
        <name>ATP</name>
        <dbReference type="ChEBI" id="CHEBI:30616"/>
    </ligand>
</feature>
<keyword evidence="5 15" id="KW-0963">Cytoplasm</keyword>
<keyword evidence="12 15" id="KW-0811">Translocation</keyword>
<dbReference type="Pfam" id="PF07517">
    <property type="entry name" value="SecA_DEAD"/>
    <property type="match status" value="1"/>
</dbReference>
<dbReference type="Gene3D" id="3.40.50.300">
    <property type="entry name" value="P-loop containing nucleotide triphosphate hydrolases"/>
    <property type="match status" value="3"/>
</dbReference>
<evidence type="ECO:0000256" key="10">
    <source>
        <dbReference type="ARBA" id="ARBA00022927"/>
    </source>
</evidence>
<evidence type="ECO:0000256" key="4">
    <source>
        <dbReference type="ARBA" id="ARBA00022475"/>
    </source>
</evidence>
<keyword evidence="11 15" id="KW-1278">Translocase</keyword>
<comment type="function">
    <text evidence="15">Part of the Sec protein translocase complex. Interacts with the SecYEG preprotein conducting channel. Has a central role in coupling the hydrolysis of ATP to the transfer of proteins into and across the cell membrane, serving as an ATP-driven molecular motor driving the stepwise translocation of polypeptide chains across the membrane.</text>
</comment>
<feature type="domain" description="Helicase C-terminal" evidence="18">
    <location>
        <begin position="415"/>
        <end position="570"/>
    </location>
</feature>
<dbReference type="GO" id="GO:0046872">
    <property type="term" value="F:metal ion binding"/>
    <property type="evidence" value="ECO:0007669"/>
    <property type="project" value="UniProtKB-KW"/>
</dbReference>
<dbReference type="InterPro" id="IPR004027">
    <property type="entry name" value="SEC_C_motif"/>
</dbReference>
<keyword evidence="13 15" id="KW-0472">Membrane</keyword>
<dbReference type="SUPFAM" id="SSF52540">
    <property type="entry name" value="P-loop containing nucleoside triphosphate hydrolases"/>
    <property type="match status" value="2"/>
</dbReference>
<keyword evidence="4 15" id="KW-1003">Cell membrane</keyword>
<dbReference type="Pfam" id="PF21090">
    <property type="entry name" value="P-loop_SecA"/>
    <property type="match status" value="1"/>
</dbReference>
<comment type="caution">
    <text evidence="20">The sequence shown here is derived from an EMBL/GenBank/DDBJ whole genome shotgun (WGS) entry which is preliminary data.</text>
</comment>
<dbReference type="FunFam" id="1.10.3060.10:FF:000002">
    <property type="entry name" value="Preprotein translocase subunit SecA"/>
    <property type="match status" value="1"/>
</dbReference>
<dbReference type="PROSITE" id="PS51194">
    <property type="entry name" value="HELICASE_CTER"/>
    <property type="match status" value="1"/>
</dbReference>
<feature type="binding site" evidence="15">
    <location>
        <begin position="103"/>
        <end position="107"/>
    </location>
    <ligand>
        <name>ATP</name>
        <dbReference type="ChEBI" id="CHEBI:30616"/>
    </ligand>
</feature>
<dbReference type="CDD" id="cd18803">
    <property type="entry name" value="SF2_C_secA"/>
    <property type="match status" value="1"/>
</dbReference>
<gene>
    <name evidence="15 20" type="primary">secA</name>
    <name evidence="20" type="ORF">H1B29_05005</name>
</gene>
<dbReference type="EMBL" id="JACEGE010000013">
    <property type="protein sequence ID" value="MBA2795839.1"/>
    <property type="molecule type" value="Genomic_DNA"/>
</dbReference>
<dbReference type="PANTHER" id="PTHR30612">
    <property type="entry name" value="SECA INNER MEMBRANE COMPONENT OF SEC PROTEIN SECRETION SYSTEM"/>
    <property type="match status" value="1"/>
</dbReference>
<keyword evidence="7 15" id="KW-0547">Nucleotide-binding</keyword>
<dbReference type="NCBIfam" id="NF006630">
    <property type="entry name" value="PRK09200.1"/>
    <property type="match status" value="1"/>
</dbReference>
<evidence type="ECO:0000313" key="20">
    <source>
        <dbReference type="EMBL" id="MBA2795839.1"/>
    </source>
</evidence>
<dbReference type="Gene3D" id="3.90.1440.10">
    <property type="entry name" value="SecA, preprotein cross-linking domain"/>
    <property type="match status" value="1"/>
</dbReference>
<evidence type="ECO:0000256" key="3">
    <source>
        <dbReference type="ARBA" id="ARBA00022448"/>
    </source>
</evidence>
<evidence type="ECO:0000256" key="1">
    <source>
        <dbReference type="ARBA" id="ARBA00001947"/>
    </source>
</evidence>
<dbReference type="PANTHER" id="PTHR30612:SF0">
    <property type="entry name" value="CHLOROPLAST PROTEIN-TRANSPORTING ATPASE"/>
    <property type="match status" value="1"/>
</dbReference>
<comment type="catalytic activity">
    <reaction evidence="14 15">
        <text>ATP + H2O + cellular proteinSide 1 = ADP + phosphate + cellular proteinSide 2.</text>
        <dbReference type="EC" id="7.4.2.8"/>
    </reaction>
</comment>
<organism evidence="20 21">
    <name type="scientific">Streptococcus porcinus</name>
    <dbReference type="NCBI Taxonomy" id="1340"/>
    <lineage>
        <taxon>Bacteria</taxon>
        <taxon>Bacillati</taxon>
        <taxon>Bacillota</taxon>
        <taxon>Bacilli</taxon>
        <taxon>Lactobacillales</taxon>
        <taxon>Streptococcaceae</taxon>
        <taxon>Streptococcus</taxon>
    </lineage>
</organism>
<dbReference type="FunFam" id="3.40.50.300:FF:000429">
    <property type="entry name" value="Preprotein translocase subunit SecA"/>
    <property type="match status" value="1"/>
</dbReference>
<evidence type="ECO:0000256" key="9">
    <source>
        <dbReference type="ARBA" id="ARBA00022840"/>
    </source>
</evidence>
<dbReference type="InterPro" id="IPR011115">
    <property type="entry name" value="SecA_DEAD"/>
</dbReference>
<dbReference type="GO" id="GO:0043952">
    <property type="term" value="P:protein transport by the Sec complex"/>
    <property type="evidence" value="ECO:0007669"/>
    <property type="project" value="TreeGrafter"/>
</dbReference>
<proteinExistence type="inferred from homology"/>
<dbReference type="PROSITE" id="PS51192">
    <property type="entry name" value="HELICASE_ATP_BIND_1"/>
    <property type="match status" value="1"/>
</dbReference>
<evidence type="ECO:0000256" key="15">
    <source>
        <dbReference type="HAMAP-Rule" id="MF_01382"/>
    </source>
</evidence>
<dbReference type="RefSeq" id="WP_181460014.1">
    <property type="nucleotide sequence ID" value="NZ_JACEGE010000013.1"/>
</dbReference>
<evidence type="ECO:0000256" key="8">
    <source>
        <dbReference type="ARBA" id="ARBA00022833"/>
    </source>
</evidence>
<dbReference type="GO" id="GO:0006605">
    <property type="term" value="P:protein targeting"/>
    <property type="evidence" value="ECO:0007669"/>
    <property type="project" value="UniProtKB-UniRule"/>
</dbReference>
<keyword evidence="10 15" id="KW-0653">Protein transport</keyword>
<protein>
    <recommendedName>
        <fullName evidence="15 16">Protein translocase subunit SecA</fullName>
        <ecNumber evidence="15">7.4.2.8</ecNumber>
    </recommendedName>
</protein>
<sequence length="844" mass="95388">MANILRKVIENDKGELRKLEKIAKKVESYADQMEALSDQDLQAKTPEFKERYQNGETLEQLLPEAFAVVREAARRVLGLYPYRVQIMGGIVLHNGDVPEMRTGEGKTLTATMPVYLNAIAGEGVHVITVNEYLSTRDATEMGEVYSWLGLSVGINLAAKSPAEKREAYLCDITYSTNSEVGFDYLRDNMVVRQEDMVQRPLNYALVDEVDSVLIDEARTPLIVSGAVSSETNQLYVRADMFVKTLNADDYIIDVPTKTIGLSDSGIDKAESYFNLDNLYDIENVALTHFIDNALRANYIMLLDIDYVVSEDGEILIVDQFTGRTMEGRRFSDGLHQAIEAKEGVRIQEESKTSASITYQNMFRMYKKLAGMTGTAKTEEEEFREVYNMRIIPIPTNKPVARLDHTDLLYPTLESKFKAVIADVKARHEKGQPVLVGTVAVETSDYISKQLVAAGVPHEVLNAKNHFKEAQIIMNAGQRGAVTIATNMAGRGTDIKLGEGVRELGGLCVVGTERHESRRIDNQLRGRSGRQGDPGESQFYLSLEDDLMRRFGSDRIKAFLDRMRVEEDDAVIKSRMLARQVESAQKRVEGNNYDTRKQVLQYDDVMREQREIIYANRRDVITANRDLGPEIKAMIKRTIKRTVEAHTRSNRKDAIDAIVAFARTNIVPEDSIFAKDLRQLKDDQIKELLYERALDIYDSQIAKLQTQEAVLEFQKVLLLMIVDNKWTEHIDALDQLRNSVGLRGYAQNNPVVEYQAEGFKMFQDMIGAIEFDVMRTMMKAQIHEQERERASQYATTTAAQNISAQSANSMTDSAQDFTHVKRNDPCPCGCGKKFKNCHGRKAFNS</sequence>
<dbReference type="PROSITE" id="PS51196">
    <property type="entry name" value="SECA_MOTOR_DEAD"/>
    <property type="match status" value="1"/>
</dbReference>
<dbReference type="Pfam" id="PF07516">
    <property type="entry name" value="SecA_SW"/>
    <property type="match status" value="1"/>
</dbReference>
<evidence type="ECO:0000259" key="17">
    <source>
        <dbReference type="PROSITE" id="PS51192"/>
    </source>
</evidence>
<evidence type="ECO:0000313" key="21">
    <source>
        <dbReference type="Proteomes" id="UP000524462"/>
    </source>
</evidence>
<evidence type="ECO:0000259" key="19">
    <source>
        <dbReference type="PROSITE" id="PS51196"/>
    </source>
</evidence>
<dbReference type="GO" id="GO:0017038">
    <property type="term" value="P:protein import"/>
    <property type="evidence" value="ECO:0007669"/>
    <property type="project" value="InterPro"/>
</dbReference>
<dbReference type="EC" id="7.4.2.8" evidence="15"/>
<dbReference type="SUPFAM" id="SSF81767">
    <property type="entry name" value="Pre-protein crosslinking domain of SecA"/>
    <property type="match status" value="1"/>
</dbReference>
<dbReference type="PROSITE" id="PS01312">
    <property type="entry name" value="SECA"/>
    <property type="match status" value="1"/>
</dbReference>
<dbReference type="InterPro" id="IPR020937">
    <property type="entry name" value="SecA_CS"/>
</dbReference>
<dbReference type="InterPro" id="IPR036670">
    <property type="entry name" value="SecA_X-link_sf"/>
</dbReference>
<keyword evidence="3 15" id="KW-0813">Transport</keyword>
<dbReference type="InterPro" id="IPR036266">
    <property type="entry name" value="SecA_Wing/Scaffold_sf"/>
</dbReference>
<dbReference type="Gene3D" id="1.10.3060.10">
    <property type="entry name" value="Helical scaffold and wing domains of SecA"/>
    <property type="match status" value="1"/>
</dbReference>
<dbReference type="InterPro" id="IPR001650">
    <property type="entry name" value="Helicase_C-like"/>
</dbReference>
<evidence type="ECO:0000256" key="16">
    <source>
        <dbReference type="RuleBase" id="RU003874"/>
    </source>
</evidence>